<evidence type="ECO:0000256" key="2">
    <source>
        <dbReference type="SAM" id="Phobius"/>
    </source>
</evidence>
<feature type="transmembrane region" description="Helical" evidence="2">
    <location>
        <begin position="89"/>
        <end position="112"/>
    </location>
</feature>
<feature type="region of interest" description="Disordered" evidence="1">
    <location>
        <begin position="265"/>
        <end position="295"/>
    </location>
</feature>
<gene>
    <name evidence="3" type="ORF">AGNV_154</name>
</gene>
<sequence length="326" mass="37826">MLAQINYILQLLLHAALYTITLIAFVFSLMGTINHKYAFLLELEDEEHSVINLSVLTAFLLGPCVFTTTTWAMYKFLLCYKRAEMHSNFYMKTIISLAHMMALVCWTLFVVFQPQIYKNGHVPVLDARYRDYDRDSLCWSNIVSDTYEIHDTNAIRTDFNCVYRHDFVKKCVGCRMEIRHNEATVFNQNQCALIMMVMMTAVLQFWNMYVQRKKMRYKPTPVKTLYFESAPLKEQDTADEEEEQQSNFRMLEIISEPRVQFKFSNSSSSDKLSSSPPIMQSLSLPPSSPDSGIDYDIPQPFYSVPNKIVCKVPVPPPMPKLFSPPF</sequence>
<dbReference type="InterPro" id="IPR010639">
    <property type="entry name" value="Actin-rearrang-inducing_fac"/>
</dbReference>
<feature type="transmembrane region" description="Helical" evidence="2">
    <location>
        <begin position="192"/>
        <end position="210"/>
    </location>
</feature>
<feature type="compositionally biased region" description="Low complexity" evidence="1">
    <location>
        <begin position="265"/>
        <end position="291"/>
    </location>
</feature>
<organism evidence="3">
    <name type="scientific">Anticarsia gemmatalis multiple nucleopolyhedrovirus</name>
    <dbReference type="NCBI Taxonomy" id="268591"/>
    <lineage>
        <taxon>Viruses</taxon>
        <taxon>Viruses incertae sedis</taxon>
        <taxon>Naldaviricetes</taxon>
        <taxon>Lefavirales</taxon>
        <taxon>Baculoviridae</taxon>
        <taxon>Alphabaculovirus</taxon>
        <taxon>Alphabaculovirus angemmatalis</taxon>
    </lineage>
</organism>
<feature type="transmembrane region" description="Helical" evidence="2">
    <location>
        <begin position="12"/>
        <end position="33"/>
    </location>
</feature>
<name>A0A0S3IVA9_9ABAC</name>
<reference evidence="3" key="1">
    <citation type="journal article" date="2015" name="Genome Biol. Evol.">
        <title>The Pangenome of the Anticarsia gemmatalis Multiple Nucleopolyhedrovirus (AgMNPV).</title>
        <authorList>
            <person name="Brito A.F."/>
            <person name="Braconi C.T."/>
            <person name="Weidmann M."/>
            <person name="Dilcher M."/>
            <person name="Alves J.M."/>
            <person name="Gruber A."/>
            <person name="Zanotto P.M."/>
        </authorList>
    </citation>
    <scope>NUCLEOTIDE SEQUENCE</scope>
    <source>
        <strain evidence="3">AgMNPV-26</strain>
    </source>
</reference>
<protein>
    <submittedName>
        <fullName evidence="3">Actin rearrangement inducing factor</fullName>
    </submittedName>
</protein>
<feature type="transmembrane region" description="Helical" evidence="2">
    <location>
        <begin position="53"/>
        <end position="77"/>
    </location>
</feature>
<dbReference type="EMBL" id="KR815455">
    <property type="protein sequence ID" value="ALR69957.1"/>
    <property type="molecule type" value="Genomic_DNA"/>
</dbReference>
<evidence type="ECO:0000256" key="1">
    <source>
        <dbReference type="SAM" id="MobiDB-lite"/>
    </source>
</evidence>
<keyword evidence="2" id="KW-0812">Transmembrane</keyword>
<dbReference type="Pfam" id="PF06770">
    <property type="entry name" value="Arif-1"/>
    <property type="match status" value="1"/>
</dbReference>
<accession>A0A0S3IVA9</accession>
<evidence type="ECO:0000313" key="3">
    <source>
        <dbReference type="EMBL" id="ALR69957.1"/>
    </source>
</evidence>
<keyword evidence="2" id="KW-1133">Transmembrane helix</keyword>
<proteinExistence type="predicted"/>
<keyword evidence="2" id="KW-0472">Membrane</keyword>